<organism evidence="2">
    <name type="scientific">uncultured Gemmatimonadota bacterium</name>
    <dbReference type="NCBI Taxonomy" id="203437"/>
    <lineage>
        <taxon>Bacteria</taxon>
        <taxon>Pseudomonadati</taxon>
        <taxon>Gemmatimonadota</taxon>
        <taxon>environmental samples</taxon>
    </lineage>
</organism>
<feature type="domain" description="HTH cro/C1-type" evidence="1">
    <location>
        <begin position="215"/>
        <end position="267"/>
    </location>
</feature>
<dbReference type="InterPro" id="IPR010982">
    <property type="entry name" value="Lambda_DNA-bd_dom_sf"/>
</dbReference>
<proteinExistence type="predicted"/>
<dbReference type="CDD" id="cd00093">
    <property type="entry name" value="HTH_XRE"/>
    <property type="match status" value="1"/>
</dbReference>
<dbReference type="Pfam" id="PF01381">
    <property type="entry name" value="HTH_3"/>
    <property type="match status" value="1"/>
</dbReference>
<dbReference type="Gene3D" id="1.10.260.40">
    <property type="entry name" value="lambda repressor-like DNA-binding domains"/>
    <property type="match status" value="1"/>
</dbReference>
<dbReference type="InterPro" id="IPR001387">
    <property type="entry name" value="Cro/C1-type_HTH"/>
</dbReference>
<gene>
    <name evidence="2" type="ORF">AVDCRST_MAG89-2389</name>
</gene>
<dbReference type="GO" id="GO:0003677">
    <property type="term" value="F:DNA binding"/>
    <property type="evidence" value="ECO:0007669"/>
    <property type="project" value="InterPro"/>
</dbReference>
<reference evidence="2" key="1">
    <citation type="submission" date="2020-02" db="EMBL/GenBank/DDBJ databases">
        <authorList>
            <person name="Meier V. D."/>
        </authorList>
    </citation>
    <scope>NUCLEOTIDE SEQUENCE</scope>
    <source>
        <strain evidence="2">AVDCRST_MAG89</strain>
    </source>
</reference>
<dbReference type="EMBL" id="CADCTV010000503">
    <property type="protein sequence ID" value="CAA9336164.1"/>
    <property type="molecule type" value="Genomic_DNA"/>
</dbReference>
<sequence length="270" mass="29686">MNEEFLLLGTGWGHAQAPADLPARRAGTGNELQQWGGSSTADLLCIAHTPADLAQFVDGALEYRARRPRARLHKVLVLHPLSAGQRTIYQDLFARVLAPGDGIQMLATNELLEALASDDRADRVIGVAIDGASELVMLYRGNLDAVIVPFAWFGSPHASTRPDFSDFEPVDHGIGVRFGQYEAAVDAILYEFDPAYRRRVKRAEIGRDDDVGGSVRRLRNLRGLKQSDFPGISVKEIGRIERGEVKAPHRATLDRIASVFGVSVEDLRTY</sequence>
<dbReference type="SUPFAM" id="SSF47413">
    <property type="entry name" value="lambda repressor-like DNA-binding domains"/>
    <property type="match status" value="1"/>
</dbReference>
<dbReference type="SMART" id="SM00530">
    <property type="entry name" value="HTH_XRE"/>
    <property type="match status" value="1"/>
</dbReference>
<evidence type="ECO:0000259" key="1">
    <source>
        <dbReference type="PROSITE" id="PS50943"/>
    </source>
</evidence>
<dbReference type="AlphaFoldDB" id="A0A6J4LMQ5"/>
<name>A0A6J4LMQ5_9BACT</name>
<accession>A0A6J4LMQ5</accession>
<protein>
    <recommendedName>
        <fullName evidence="1">HTH cro/C1-type domain-containing protein</fullName>
    </recommendedName>
</protein>
<dbReference type="PROSITE" id="PS50943">
    <property type="entry name" value="HTH_CROC1"/>
    <property type="match status" value="1"/>
</dbReference>
<evidence type="ECO:0000313" key="2">
    <source>
        <dbReference type="EMBL" id="CAA9336164.1"/>
    </source>
</evidence>